<dbReference type="Gene3D" id="3.40.50.2300">
    <property type="match status" value="1"/>
</dbReference>
<feature type="domain" description="Response regulatory" evidence="4">
    <location>
        <begin position="1"/>
        <end position="135"/>
    </location>
</feature>
<reference evidence="5 6" key="1">
    <citation type="submission" date="2018-07" db="EMBL/GenBank/DDBJ databases">
        <title>Genomic Encyclopedia of Type Strains, Phase III (KMG-III): the genomes of soil and plant-associated and newly described type strains.</title>
        <authorList>
            <person name="Whitman W."/>
        </authorList>
    </citation>
    <scope>NUCLEOTIDE SEQUENCE [LARGE SCALE GENOMIC DNA]</scope>
    <source>
        <strain evidence="5 6">CECT 8488</strain>
    </source>
</reference>
<proteinExistence type="predicted"/>
<dbReference type="GO" id="GO:0005829">
    <property type="term" value="C:cytosol"/>
    <property type="evidence" value="ECO:0007669"/>
    <property type="project" value="TreeGrafter"/>
</dbReference>
<evidence type="ECO:0000313" key="6">
    <source>
        <dbReference type="Proteomes" id="UP000256845"/>
    </source>
</evidence>
<gene>
    <name evidence="5" type="ORF">DFP90_104125</name>
</gene>
<evidence type="ECO:0000256" key="3">
    <source>
        <dbReference type="PROSITE-ProRule" id="PRU00169"/>
    </source>
</evidence>
<dbReference type="PROSITE" id="PS50110">
    <property type="entry name" value="RESPONSE_REGULATORY"/>
    <property type="match status" value="1"/>
</dbReference>
<evidence type="ECO:0000313" key="5">
    <source>
        <dbReference type="EMBL" id="RED50853.1"/>
    </source>
</evidence>
<dbReference type="RefSeq" id="WP_115936650.1">
    <property type="nucleotide sequence ID" value="NZ_QRDW01000004.1"/>
</dbReference>
<keyword evidence="3" id="KW-0597">Phosphoprotein</keyword>
<dbReference type="SUPFAM" id="SSF52540">
    <property type="entry name" value="P-loop containing nucleoside triphosphate hydrolases"/>
    <property type="match status" value="1"/>
</dbReference>
<dbReference type="GO" id="GO:0005524">
    <property type="term" value="F:ATP binding"/>
    <property type="evidence" value="ECO:0007669"/>
    <property type="project" value="UniProtKB-KW"/>
</dbReference>
<evidence type="ECO:0000256" key="2">
    <source>
        <dbReference type="ARBA" id="ARBA00022840"/>
    </source>
</evidence>
<dbReference type="Pfam" id="PF01656">
    <property type="entry name" value="CbiA"/>
    <property type="match status" value="1"/>
</dbReference>
<dbReference type="InterPro" id="IPR050625">
    <property type="entry name" value="ParA/MinD_ATPase"/>
</dbReference>
<dbReference type="OrthoDB" id="9783172at2"/>
<sequence>MSALAEDERQAPDMSRETFMAFLADEETTAVVAAAVKKAGLPENRVYTDGIDKAVSMLSDMETPNLILVDIGSNSNPESVLDRLAEVCDPGTEVIVIGLENDVALYRRLIQMGVRDYLTKPLSEEDLLSALAPKEPKKGPAENSGKEAEIDIVLSAKGGAGASTLAVNTAWSYAHDRGWRTIVLDLDPYFGTTALQLDLEPGRGFREALENPDRVDDLFLERAMVRVDDKFFLLGSEENLSNPIDASEESIGRIIDLTRKGFDRIVVDLPQAQLPYAKPLLEIASSLTVVTDMTLAGLRDVLRIKTAVKELGIGCRFLVVANHVGLSKAGELPQATFEKNLGAELSAMIPQQADLFMKSVEDGKPILAQGKSGKAIAETRKAAQAMSGVKEEKSGGILARLLKGKGGK</sequence>
<dbReference type="SUPFAM" id="SSF52172">
    <property type="entry name" value="CheY-like"/>
    <property type="match status" value="1"/>
</dbReference>
<organism evidence="5 6">
    <name type="scientific">Aestuariispira insulae</name>
    <dbReference type="NCBI Taxonomy" id="1461337"/>
    <lineage>
        <taxon>Bacteria</taxon>
        <taxon>Pseudomonadati</taxon>
        <taxon>Pseudomonadota</taxon>
        <taxon>Alphaproteobacteria</taxon>
        <taxon>Rhodospirillales</taxon>
        <taxon>Kiloniellaceae</taxon>
        <taxon>Aestuariispira</taxon>
    </lineage>
</organism>
<dbReference type="InterPro" id="IPR002586">
    <property type="entry name" value="CobQ/CobB/MinD/ParA_Nub-bd_dom"/>
</dbReference>
<dbReference type="GO" id="GO:0016887">
    <property type="term" value="F:ATP hydrolysis activity"/>
    <property type="evidence" value="ECO:0007669"/>
    <property type="project" value="TreeGrafter"/>
</dbReference>
<dbReference type="PANTHER" id="PTHR43384:SF6">
    <property type="entry name" value="SEPTUM SITE-DETERMINING PROTEIN MIND HOMOLOG, CHLOROPLASTIC"/>
    <property type="match status" value="1"/>
</dbReference>
<dbReference type="GO" id="GO:0009898">
    <property type="term" value="C:cytoplasmic side of plasma membrane"/>
    <property type="evidence" value="ECO:0007669"/>
    <property type="project" value="TreeGrafter"/>
</dbReference>
<name>A0A3D9HMY3_9PROT</name>
<dbReference type="AlphaFoldDB" id="A0A3D9HMY3"/>
<dbReference type="InterPro" id="IPR011006">
    <property type="entry name" value="CheY-like_superfamily"/>
</dbReference>
<comment type="caution">
    <text evidence="5">The sequence shown here is derived from an EMBL/GenBank/DDBJ whole genome shotgun (WGS) entry which is preliminary data.</text>
</comment>
<dbReference type="GO" id="GO:0000160">
    <property type="term" value="P:phosphorelay signal transduction system"/>
    <property type="evidence" value="ECO:0007669"/>
    <property type="project" value="InterPro"/>
</dbReference>
<dbReference type="GO" id="GO:0051782">
    <property type="term" value="P:negative regulation of cell division"/>
    <property type="evidence" value="ECO:0007669"/>
    <property type="project" value="TreeGrafter"/>
</dbReference>
<feature type="modified residue" description="4-aspartylphosphate" evidence="3">
    <location>
        <position position="70"/>
    </location>
</feature>
<keyword evidence="1" id="KW-0547">Nucleotide-binding</keyword>
<keyword evidence="6" id="KW-1185">Reference proteome</keyword>
<accession>A0A3D9HMY3</accession>
<dbReference type="InterPro" id="IPR027417">
    <property type="entry name" value="P-loop_NTPase"/>
</dbReference>
<dbReference type="EMBL" id="QRDW01000004">
    <property type="protein sequence ID" value="RED50853.1"/>
    <property type="molecule type" value="Genomic_DNA"/>
</dbReference>
<evidence type="ECO:0000256" key="1">
    <source>
        <dbReference type="ARBA" id="ARBA00022741"/>
    </source>
</evidence>
<evidence type="ECO:0000259" key="4">
    <source>
        <dbReference type="PROSITE" id="PS50110"/>
    </source>
</evidence>
<dbReference type="InterPro" id="IPR001789">
    <property type="entry name" value="Sig_transdc_resp-reg_receiver"/>
</dbReference>
<dbReference type="PANTHER" id="PTHR43384">
    <property type="entry name" value="SEPTUM SITE-DETERMINING PROTEIN MIND HOMOLOG, CHLOROPLASTIC-RELATED"/>
    <property type="match status" value="1"/>
</dbReference>
<dbReference type="Proteomes" id="UP000256845">
    <property type="component" value="Unassembled WGS sequence"/>
</dbReference>
<keyword evidence="2" id="KW-0067">ATP-binding</keyword>
<protein>
    <submittedName>
        <fullName evidence="5">Pilus assembly protein CpaE</fullName>
    </submittedName>
</protein>
<dbReference type="Gene3D" id="3.40.50.300">
    <property type="entry name" value="P-loop containing nucleotide triphosphate hydrolases"/>
    <property type="match status" value="1"/>
</dbReference>